<evidence type="ECO:0000313" key="4">
    <source>
        <dbReference type="Proteomes" id="UP000290283"/>
    </source>
</evidence>
<organism evidence="3 4">
    <name type="scientific">Flavobacterium amnicola</name>
    <dbReference type="NCBI Taxonomy" id="2506422"/>
    <lineage>
        <taxon>Bacteria</taxon>
        <taxon>Pseudomonadati</taxon>
        <taxon>Bacteroidota</taxon>
        <taxon>Flavobacteriia</taxon>
        <taxon>Flavobacteriales</taxon>
        <taxon>Flavobacteriaceae</taxon>
        <taxon>Flavobacterium</taxon>
    </lineage>
</organism>
<protein>
    <submittedName>
        <fullName evidence="3">DUF2157 domain-containing protein</fullName>
    </submittedName>
</protein>
<keyword evidence="1" id="KW-1133">Transmembrane helix</keyword>
<keyword evidence="1" id="KW-0472">Membrane</keyword>
<keyword evidence="4" id="KW-1185">Reference proteome</keyword>
<feature type="transmembrane region" description="Helical" evidence="1">
    <location>
        <begin position="398"/>
        <end position="419"/>
    </location>
</feature>
<comment type="caution">
    <text evidence="3">The sequence shown here is derived from an EMBL/GenBank/DDBJ whole genome shotgun (WGS) entry which is preliminary data.</text>
</comment>
<accession>A0A4Q1K2D4</accession>
<reference evidence="4" key="1">
    <citation type="submission" date="2019-01" db="EMBL/GenBank/DDBJ databases">
        <title>Cytophagaceae bacterium strain CAR-16.</title>
        <authorList>
            <person name="Chen W.-M."/>
        </authorList>
    </citation>
    <scope>NUCLEOTIDE SEQUENCE [LARGE SCALE GENOMIC DNA]</scope>
    <source>
        <strain evidence="4">LLJ-11</strain>
    </source>
</reference>
<feature type="transmembrane region" description="Helical" evidence="1">
    <location>
        <begin position="375"/>
        <end position="392"/>
    </location>
</feature>
<feature type="transmembrane region" description="Helical" evidence="1">
    <location>
        <begin position="260"/>
        <end position="279"/>
    </location>
</feature>
<feature type="transmembrane region" description="Helical" evidence="1">
    <location>
        <begin position="291"/>
        <end position="310"/>
    </location>
</feature>
<feature type="transmembrane region" description="Helical" evidence="1">
    <location>
        <begin position="322"/>
        <end position="338"/>
    </location>
</feature>
<evidence type="ECO:0000259" key="2">
    <source>
        <dbReference type="Pfam" id="PF09925"/>
    </source>
</evidence>
<name>A0A4Q1K2D4_9FLAO</name>
<feature type="transmembrane region" description="Helical" evidence="1">
    <location>
        <begin position="178"/>
        <end position="194"/>
    </location>
</feature>
<feature type="domain" description="DUF2157" evidence="2">
    <location>
        <begin position="11"/>
        <end position="152"/>
    </location>
</feature>
<feature type="transmembrane region" description="Helical" evidence="1">
    <location>
        <begin position="344"/>
        <end position="363"/>
    </location>
</feature>
<dbReference type="AlphaFoldDB" id="A0A4Q1K2D4"/>
<feature type="transmembrane region" description="Helical" evidence="1">
    <location>
        <begin position="206"/>
        <end position="224"/>
    </location>
</feature>
<evidence type="ECO:0000313" key="3">
    <source>
        <dbReference type="EMBL" id="RXR19203.1"/>
    </source>
</evidence>
<feature type="transmembrane region" description="Helical" evidence="1">
    <location>
        <begin position="74"/>
        <end position="93"/>
    </location>
</feature>
<evidence type="ECO:0000256" key="1">
    <source>
        <dbReference type="SAM" id="Phobius"/>
    </source>
</evidence>
<sequence>MSNAILKELPELVAKKIISEEVAQNIKNYYQKNPDEHANKLFTIFGIIGALLGGLGVILILAHNWDDFSVFTKTIFSVIPLLLGQLACFFTLIKKPESVSWRESSATFLLFAIAASISLVAQVYNINGDFPKFLLTWILLSLPLIYIMRSSFVSLLCIAGITWYCSVTNYGYPRIQNLYCWLLLLAIIPHYYSLLKELPKSNFTRFHHWFLAATVLICFPSIALKSNSLMIVGFTSLLAIYYFIGKQSFFLNLNQNRNGYWFMGKVGTLILLFTLSFKGPWTDLQRQAMEYNYVECSIYALLFLFAGFLVFKQVQKVELLKMNPIGLAFILITILYFICPKTEAGFLVTITNLFILLIGVYEIRKGSETYSLYKLNFGLVCIAILIICRFFDTEMSFIIRGLLFIGIGFGFFLLNYYLLKKRKQHEK</sequence>
<dbReference type="InterPro" id="IPR018677">
    <property type="entry name" value="DUF2157"/>
</dbReference>
<dbReference type="EMBL" id="SBKO01000002">
    <property type="protein sequence ID" value="RXR19203.1"/>
    <property type="molecule type" value="Genomic_DNA"/>
</dbReference>
<feature type="transmembrane region" description="Helical" evidence="1">
    <location>
        <begin position="41"/>
        <end position="62"/>
    </location>
</feature>
<feature type="transmembrane region" description="Helical" evidence="1">
    <location>
        <begin position="105"/>
        <end position="124"/>
    </location>
</feature>
<dbReference type="Pfam" id="PF09925">
    <property type="entry name" value="DUF2157"/>
    <property type="match status" value="1"/>
</dbReference>
<gene>
    <name evidence="3" type="ORF">EQG63_07085</name>
</gene>
<keyword evidence="1" id="KW-0812">Transmembrane</keyword>
<dbReference type="OrthoDB" id="642680at2"/>
<dbReference type="Proteomes" id="UP000290283">
    <property type="component" value="Unassembled WGS sequence"/>
</dbReference>
<dbReference type="RefSeq" id="WP_129435661.1">
    <property type="nucleotide sequence ID" value="NZ_SBKO01000002.1"/>
</dbReference>
<proteinExistence type="predicted"/>
<feature type="transmembrane region" description="Helical" evidence="1">
    <location>
        <begin position="152"/>
        <end position="172"/>
    </location>
</feature>